<dbReference type="RefSeq" id="WP_091486256.1">
    <property type="nucleotide sequence ID" value="NZ_LT629692.1"/>
</dbReference>
<dbReference type="AlphaFoldDB" id="A0A1G7VBZ3"/>
<proteinExistence type="predicted"/>
<dbReference type="Proteomes" id="UP000199009">
    <property type="component" value="Chromosome I"/>
</dbReference>
<feature type="domain" description="Xylose isomerase-like TIM barrel" evidence="2">
    <location>
        <begin position="34"/>
        <end position="263"/>
    </location>
</feature>
<reference evidence="3 4" key="1">
    <citation type="submission" date="2016-10" db="EMBL/GenBank/DDBJ databases">
        <authorList>
            <person name="de Groot N.N."/>
        </authorList>
    </citation>
    <scope>NUCLEOTIDE SEQUENCE [LARGE SCALE GENOMIC DNA]</scope>
    <source>
        <strain evidence="3 4">DSM 23142</strain>
    </source>
</reference>
<protein>
    <submittedName>
        <fullName evidence="3">D-tagatose 3-epimerase</fullName>
    </submittedName>
</protein>
<sequence>MTVDTQARNTLDVACHLNVFAADATGAAFTDALDAMAAAGFTRVVLPPLDPASIDAGRLRRHLEERGLAPITIAGGQSAGADVSSADAGERAAGAALLRSIVDLTAALGGDQMNGVPYGPFGPPRGPTSREAVDRSAREVGAIADYAHEHGVAMTFEVLNRYETSLLNTAAQAMAFAMSSGSEHLRIHLDTFHMAIEEADIDEAVRLALPRLAYLELGQSGRGMLSTGALDIAGIVRAALESGYEGRWGIEAFSRSILSEPASDMLAIWRAPYDDGGELADDAMRVIQRGWSSSTIGRRAQRLSRNHPS</sequence>
<dbReference type="Gene3D" id="3.20.20.150">
    <property type="entry name" value="Divalent-metal-dependent TIM barrel enzymes"/>
    <property type="match status" value="1"/>
</dbReference>
<dbReference type="SUPFAM" id="SSF51658">
    <property type="entry name" value="Xylose isomerase-like"/>
    <property type="match status" value="1"/>
</dbReference>
<name>A0A1G7VBZ3_9MICO</name>
<accession>A0A1G7VBZ3</accession>
<keyword evidence="1" id="KW-0119">Carbohydrate metabolism</keyword>
<gene>
    <name evidence="3" type="ORF">SAMN04489810_0662</name>
</gene>
<dbReference type="InterPro" id="IPR036237">
    <property type="entry name" value="Xyl_isomerase-like_sf"/>
</dbReference>
<evidence type="ECO:0000313" key="4">
    <source>
        <dbReference type="Proteomes" id="UP000199009"/>
    </source>
</evidence>
<keyword evidence="4" id="KW-1185">Reference proteome</keyword>
<dbReference type="InterPro" id="IPR013022">
    <property type="entry name" value="Xyl_isomerase-like_TIM-brl"/>
</dbReference>
<dbReference type="PANTHER" id="PTHR12110:SF41">
    <property type="entry name" value="INOSOSE DEHYDRATASE"/>
    <property type="match status" value="1"/>
</dbReference>
<dbReference type="STRING" id="370764.SAMN04489810_0662"/>
<evidence type="ECO:0000313" key="3">
    <source>
        <dbReference type="EMBL" id="SDG57081.1"/>
    </source>
</evidence>
<dbReference type="Pfam" id="PF01261">
    <property type="entry name" value="AP_endonuc_2"/>
    <property type="match status" value="1"/>
</dbReference>
<dbReference type="EMBL" id="LT629692">
    <property type="protein sequence ID" value="SDG57081.1"/>
    <property type="molecule type" value="Genomic_DNA"/>
</dbReference>
<dbReference type="OrthoDB" id="9801426at2"/>
<evidence type="ECO:0000256" key="1">
    <source>
        <dbReference type="ARBA" id="ARBA00023277"/>
    </source>
</evidence>
<dbReference type="InterPro" id="IPR050312">
    <property type="entry name" value="IolE/XylAMocC-like"/>
</dbReference>
<evidence type="ECO:0000259" key="2">
    <source>
        <dbReference type="Pfam" id="PF01261"/>
    </source>
</evidence>
<organism evidence="3 4">
    <name type="scientific">Microbacterium pygmaeum</name>
    <dbReference type="NCBI Taxonomy" id="370764"/>
    <lineage>
        <taxon>Bacteria</taxon>
        <taxon>Bacillati</taxon>
        <taxon>Actinomycetota</taxon>
        <taxon>Actinomycetes</taxon>
        <taxon>Micrococcales</taxon>
        <taxon>Microbacteriaceae</taxon>
        <taxon>Microbacterium</taxon>
    </lineage>
</organism>
<dbReference type="PANTHER" id="PTHR12110">
    <property type="entry name" value="HYDROXYPYRUVATE ISOMERASE"/>
    <property type="match status" value="1"/>
</dbReference>